<dbReference type="SUPFAM" id="SSF57889">
    <property type="entry name" value="Cysteine-rich domain"/>
    <property type="match status" value="1"/>
</dbReference>
<dbReference type="GO" id="GO:0005886">
    <property type="term" value="C:plasma membrane"/>
    <property type="evidence" value="ECO:0007669"/>
    <property type="project" value="UniProtKB-SubCell"/>
</dbReference>
<protein>
    <submittedName>
        <fullName evidence="22">RAS guanyl releasing protein 2 (calcium and DAG-regulated)</fullName>
    </submittedName>
</protein>
<keyword evidence="7 16" id="KW-0344">Guanine-nucleotide releasing factor</keyword>
<dbReference type="PROSITE" id="PS50009">
    <property type="entry name" value="RASGEF_CAT"/>
    <property type="match status" value="1"/>
</dbReference>
<evidence type="ECO:0000256" key="5">
    <source>
        <dbReference type="ARBA" id="ARBA00022490"/>
    </source>
</evidence>
<dbReference type="GO" id="GO:0005509">
    <property type="term" value="F:calcium ion binding"/>
    <property type="evidence" value="ECO:0007669"/>
    <property type="project" value="InterPro"/>
</dbReference>
<evidence type="ECO:0000256" key="14">
    <source>
        <dbReference type="ARBA" id="ARBA00023136"/>
    </source>
</evidence>
<dbReference type="SUPFAM" id="SSF48366">
    <property type="entry name" value="Ras GEF"/>
    <property type="match status" value="1"/>
</dbReference>
<dbReference type="InterPro" id="IPR018247">
    <property type="entry name" value="EF_Hand_1_Ca_BS"/>
</dbReference>
<evidence type="ECO:0000256" key="4">
    <source>
        <dbReference type="ARBA" id="ARBA00022475"/>
    </source>
</evidence>
<keyword evidence="10" id="KW-0863">Zinc-finger</keyword>
<reference evidence="22" key="1">
    <citation type="submission" date="2025-08" db="UniProtKB">
        <authorList>
            <consortium name="Ensembl"/>
        </authorList>
    </citation>
    <scope>IDENTIFICATION</scope>
</reference>
<dbReference type="SMART" id="SM00147">
    <property type="entry name" value="RasGEF"/>
    <property type="match status" value="1"/>
</dbReference>
<dbReference type="Pfam" id="PF13202">
    <property type="entry name" value="EF-hand_5"/>
    <property type="match status" value="1"/>
</dbReference>
<dbReference type="GO" id="GO:0005085">
    <property type="term" value="F:guanyl-nucleotide exchange factor activity"/>
    <property type="evidence" value="ECO:0007669"/>
    <property type="project" value="UniProtKB-KW"/>
</dbReference>
<evidence type="ECO:0000256" key="16">
    <source>
        <dbReference type="PROSITE-ProRule" id="PRU00168"/>
    </source>
</evidence>
<accession>A0A8C2DC87</accession>
<dbReference type="Gene3D" id="1.10.840.10">
    <property type="entry name" value="Ras guanine-nucleotide exchange factors catalytic domain"/>
    <property type="match status" value="1"/>
</dbReference>
<keyword evidence="8" id="KW-0479">Metal-binding</keyword>
<evidence type="ECO:0000256" key="17">
    <source>
        <dbReference type="SAM" id="MobiDB-lite"/>
    </source>
</evidence>
<dbReference type="InterPro" id="IPR011992">
    <property type="entry name" value="EF-hand-dom_pair"/>
</dbReference>
<dbReference type="PROSITE" id="PS50081">
    <property type="entry name" value="ZF_DAG_PE_2"/>
    <property type="match status" value="1"/>
</dbReference>
<keyword evidence="12" id="KW-0106">Calcium</keyword>
<keyword evidence="14" id="KW-0472">Membrane</keyword>
<evidence type="ECO:0000256" key="9">
    <source>
        <dbReference type="ARBA" id="ARBA00022737"/>
    </source>
</evidence>
<dbReference type="GO" id="GO:0045202">
    <property type="term" value="C:synapse"/>
    <property type="evidence" value="ECO:0007669"/>
    <property type="project" value="UniProtKB-SubCell"/>
</dbReference>
<dbReference type="PROSITE" id="PS00479">
    <property type="entry name" value="ZF_DAG_PE_1"/>
    <property type="match status" value="1"/>
</dbReference>
<dbReference type="InterPro" id="IPR036964">
    <property type="entry name" value="RASGEF_cat_dom_sf"/>
</dbReference>
<dbReference type="InterPro" id="IPR023578">
    <property type="entry name" value="Ras_GEF_dom_sf"/>
</dbReference>
<dbReference type="Pfam" id="PF00617">
    <property type="entry name" value="RasGEF"/>
    <property type="match status" value="1"/>
</dbReference>
<dbReference type="PROSITE" id="PS50222">
    <property type="entry name" value="EF_HAND_2"/>
    <property type="match status" value="2"/>
</dbReference>
<dbReference type="Ensembl" id="ENSCCRT00020026863.1">
    <property type="protein sequence ID" value="ENSCCRP00020024501.1"/>
    <property type="gene ID" value="ENSCCRG00020011336.1"/>
</dbReference>
<feature type="domain" description="Phorbol-ester/DAG-type" evidence="19">
    <location>
        <begin position="488"/>
        <end position="538"/>
    </location>
</feature>
<evidence type="ECO:0000259" key="18">
    <source>
        <dbReference type="PROSITE" id="PS50009"/>
    </source>
</evidence>
<dbReference type="InterPro" id="IPR000651">
    <property type="entry name" value="Ras-like_Gua-exchang_fac_N"/>
</dbReference>
<dbReference type="Gene3D" id="3.30.60.20">
    <property type="match status" value="1"/>
</dbReference>
<evidence type="ECO:0000256" key="7">
    <source>
        <dbReference type="ARBA" id="ARBA00022658"/>
    </source>
</evidence>
<dbReference type="GO" id="GO:0043005">
    <property type="term" value="C:neuron projection"/>
    <property type="evidence" value="ECO:0007669"/>
    <property type="project" value="UniProtKB-KW"/>
</dbReference>
<evidence type="ECO:0000313" key="23">
    <source>
        <dbReference type="Proteomes" id="UP000694701"/>
    </source>
</evidence>
<comment type="subcellular location">
    <subcellularLocation>
        <location evidence="1">Cell membrane</location>
        <topology evidence="1">Peripheral membrane protein</topology>
    </subcellularLocation>
    <subcellularLocation>
        <location evidence="2">Cytoplasm</location>
        <location evidence="2">Cytosol</location>
    </subcellularLocation>
    <subcellularLocation>
        <location evidence="15">Synapse</location>
        <location evidence="15">Synaptosome</location>
    </subcellularLocation>
</comment>
<evidence type="ECO:0000256" key="2">
    <source>
        <dbReference type="ARBA" id="ARBA00004514"/>
    </source>
</evidence>
<feature type="domain" description="Ras-GEF" evidence="18">
    <location>
        <begin position="148"/>
        <end position="381"/>
    </location>
</feature>
<dbReference type="AlphaFoldDB" id="A0A8C2DC87"/>
<keyword evidence="6" id="KW-0771">Synaptosome</keyword>
<keyword evidence="9" id="KW-0677">Repeat</keyword>
<dbReference type="Gene3D" id="1.10.238.10">
    <property type="entry name" value="EF-hand"/>
    <property type="match status" value="1"/>
</dbReference>
<feature type="domain" description="EF-hand" evidence="21">
    <location>
        <begin position="454"/>
        <end position="480"/>
    </location>
</feature>
<evidence type="ECO:0000259" key="19">
    <source>
        <dbReference type="PROSITE" id="PS50081"/>
    </source>
</evidence>
<evidence type="ECO:0000256" key="3">
    <source>
        <dbReference type="ARBA" id="ARBA00009566"/>
    </source>
</evidence>
<keyword evidence="11" id="KW-0862">Zinc</keyword>
<sequence>MESVSSDQSASVDELVEACIKAFDNEGVLKEPSLVRMFLTMHPWYLSSSDLAKKLLHKSQEQDCSANRQSQICHLVKYWISEFPAEFDLNPALAEQIRGLKERLEQNGDVRRSLLIDIDSIPSYEWRRQLDETVQKKRKTSLLFDHLDASTLAEHLTYMEYKSFCKILFQDYHSFVMHGCTVDNPILERFITLFNSVSQWIQIMVLSKPTAQQRATVISEFINVAQRLLQLQNFNTLMAVVGGLSNSSIARLKNTQALIGSETRKVFDGLVELVTSSGNYSRYRQRFSECLGFRFPILGVHLKDLIAVHVALPDWFDPEKTRVNLTKTHQLYAILEELALIQSTPPTIEANSDLLNLLIVSLDQYHSEDEIYQLSLQREPRSIKLSTSSSKSQSPLIEQWSSSVKPKADPAIINKHIEKMVESVFQNFDTDGDGYISQGEFEIIRSNFPYLCKFDELDQNQDCKISREEMIGYFTKTSSLQNCKMGFVHTFTETSSVKPSFCQHCSRLIWGFYKQRCKCIVCGVSCHKDCCSRLAIECRKRAQSVSCHSDVSFKATRSFSFPPPSSTEPIDESPVITGGSLEEEDEVFDVRL</sequence>
<evidence type="ECO:0000313" key="22">
    <source>
        <dbReference type="Ensembl" id="ENSCCRP00020024501.1"/>
    </source>
</evidence>
<feature type="domain" description="EF-hand" evidence="21">
    <location>
        <begin position="416"/>
        <end position="451"/>
    </location>
</feature>
<dbReference type="GO" id="GO:0008270">
    <property type="term" value="F:zinc ion binding"/>
    <property type="evidence" value="ECO:0007669"/>
    <property type="project" value="UniProtKB-KW"/>
</dbReference>
<dbReference type="CDD" id="cd00051">
    <property type="entry name" value="EFh"/>
    <property type="match status" value="1"/>
</dbReference>
<dbReference type="Pfam" id="PF00130">
    <property type="entry name" value="C1_1"/>
    <property type="match status" value="1"/>
</dbReference>
<organism evidence="22 23">
    <name type="scientific">Cyprinus carpio</name>
    <name type="common">Common carp</name>
    <dbReference type="NCBI Taxonomy" id="7962"/>
    <lineage>
        <taxon>Eukaryota</taxon>
        <taxon>Metazoa</taxon>
        <taxon>Chordata</taxon>
        <taxon>Craniata</taxon>
        <taxon>Vertebrata</taxon>
        <taxon>Euteleostomi</taxon>
        <taxon>Actinopterygii</taxon>
        <taxon>Neopterygii</taxon>
        <taxon>Teleostei</taxon>
        <taxon>Ostariophysi</taxon>
        <taxon>Cypriniformes</taxon>
        <taxon>Cyprinidae</taxon>
        <taxon>Cyprininae</taxon>
        <taxon>Cyprinus</taxon>
    </lineage>
</organism>
<dbReference type="PROSITE" id="PS00018">
    <property type="entry name" value="EF_HAND_1"/>
    <property type="match status" value="1"/>
</dbReference>
<comment type="similarity">
    <text evidence="3">Belongs to the RASGRP family.</text>
</comment>
<dbReference type="InterPro" id="IPR008937">
    <property type="entry name" value="Ras-like_GEF"/>
</dbReference>
<dbReference type="SMART" id="SM00229">
    <property type="entry name" value="RasGEFN"/>
    <property type="match status" value="1"/>
</dbReference>
<feature type="domain" description="N-terminal Ras-GEF" evidence="20">
    <location>
        <begin position="3"/>
        <end position="126"/>
    </location>
</feature>
<dbReference type="InterPro" id="IPR046349">
    <property type="entry name" value="C1-like_sf"/>
</dbReference>
<dbReference type="InterPro" id="IPR002048">
    <property type="entry name" value="EF_hand_dom"/>
</dbReference>
<evidence type="ECO:0000259" key="21">
    <source>
        <dbReference type="PROSITE" id="PS50222"/>
    </source>
</evidence>
<dbReference type="FunFam" id="1.10.840.10:FF:000003">
    <property type="entry name" value="Ras guanyl-releasing protein 3 isoform 1"/>
    <property type="match status" value="1"/>
</dbReference>
<dbReference type="SUPFAM" id="SSF47473">
    <property type="entry name" value="EF-hand"/>
    <property type="match status" value="1"/>
</dbReference>
<evidence type="ECO:0000256" key="6">
    <source>
        <dbReference type="ARBA" id="ARBA00022599"/>
    </source>
</evidence>
<evidence type="ECO:0000256" key="12">
    <source>
        <dbReference type="ARBA" id="ARBA00022837"/>
    </source>
</evidence>
<dbReference type="Proteomes" id="UP000694701">
    <property type="component" value="Unplaced"/>
</dbReference>
<dbReference type="InterPro" id="IPR001895">
    <property type="entry name" value="RASGEF_cat_dom"/>
</dbReference>
<evidence type="ECO:0000256" key="1">
    <source>
        <dbReference type="ARBA" id="ARBA00004202"/>
    </source>
</evidence>
<name>A0A8C2DC87_CYPCA</name>
<keyword evidence="13" id="KW-0770">Synapse</keyword>
<dbReference type="InterPro" id="IPR002219">
    <property type="entry name" value="PKC_DAG/PE"/>
</dbReference>
<proteinExistence type="inferred from homology"/>
<feature type="region of interest" description="Disordered" evidence="17">
    <location>
        <begin position="559"/>
        <end position="587"/>
    </location>
</feature>
<evidence type="ECO:0000256" key="13">
    <source>
        <dbReference type="ARBA" id="ARBA00023018"/>
    </source>
</evidence>
<dbReference type="CDD" id="cd06224">
    <property type="entry name" value="REM"/>
    <property type="match status" value="1"/>
</dbReference>
<evidence type="ECO:0000256" key="8">
    <source>
        <dbReference type="ARBA" id="ARBA00022723"/>
    </source>
</evidence>
<dbReference type="GO" id="GO:0007265">
    <property type="term" value="P:Ras protein signal transduction"/>
    <property type="evidence" value="ECO:0007669"/>
    <property type="project" value="TreeGrafter"/>
</dbReference>
<evidence type="ECO:0000256" key="11">
    <source>
        <dbReference type="ARBA" id="ARBA00022833"/>
    </source>
</evidence>
<evidence type="ECO:0000256" key="10">
    <source>
        <dbReference type="ARBA" id="ARBA00022771"/>
    </source>
</evidence>
<dbReference type="Gene3D" id="1.20.870.10">
    <property type="entry name" value="Son of sevenless (SoS) protein Chain: S domain 1"/>
    <property type="match status" value="1"/>
</dbReference>
<evidence type="ECO:0000256" key="15">
    <source>
        <dbReference type="ARBA" id="ARBA00034102"/>
    </source>
</evidence>
<dbReference type="PROSITE" id="PS50212">
    <property type="entry name" value="RASGEF_NTER"/>
    <property type="match status" value="1"/>
</dbReference>
<dbReference type="SMART" id="SM00054">
    <property type="entry name" value="EFh"/>
    <property type="match status" value="2"/>
</dbReference>
<keyword evidence="4" id="KW-1003">Cell membrane</keyword>
<dbReference type="GO" id="GO:0005829">
    <property type="term" value="C:cytosol"/>
    <property type="evidence" value="ECO:0007669"/>
    <property type="project" value="UniProtKB-SubCell"/>
</dbReference>
<dbReference type="CDD" id="cd00155">
    <property type="entry name" value="RasGEF"/>
    <property type="match status" value="1"/>
</dbReference>
<dbReference type="SMART" id="SM00109">
    <property type="entry name" value="C1"/>
    <property type="match status" value="1"/>
</dbReference>
<dbReference type="PANTHER" id="PTHR23113:SF16">
    <property type="entry name" value="RAS GUANYL-RELEASING PROTEIN 2"/>
    <property type="match status" value="1"/>
</dbReference>
<dbReference type="PANTHER" id="PTHR23113">
    <property type="entry name" value="GUANINE NUCLEOTIDE EXCHANGE FACTOR"/>
    <property type="match status" value="1"/>
</dbReference>
<keyword evidence="5" id="KW-0963">Cytoplasm</keyword>
<evidence type="ECO:0000259" key="20">
    <source>
        <dbReference type="PROSITE" id="PS50212"/>
    </source>
</evidence>